<dbReference type="Pfam" id="PF02390">
    <property type="entry name" value="Methyltransf_4"/>
    <property type="match status" value="1"/>
</dbReference>
<dbReference type="InterPro" id="IPR029063">
    <property type="entry name" value="SAM-dependent_MTases_sf"/>
</dbReference>
<comment type="function">
    <text evidence="2 7">Catalyzes the formation of N(7)-methylguanine at position 46 (m7G46) in tRNA.</text>
</comment>
<evidence type="ECO:0000256" key="1">
    <source>
        <dbReference type="ARBA" id="ARBA00000142"/>
    </source>
</evidence>
<dbReference type="HAMAP" id="MF_01057">
    <property type="entry name" value="tRNA_methyltr_TrmB"/>
    <property type="match status" value="1"/>
</dbReference>
<keyword evidence="5 7" id="KW-0949">S-adenosyl-L-methionine</keyword>
<evidence type="ECO:0000313" key="8">
    <source>
        <dbReference type="EMBL" id="QCK86404.1"/>
    </source>
</evidence>
<dbReference type="OrthoDB" id="9802090at2"/>
<comment type="catalytic activity">
    <reaction evidence="1 7">
        <text>guanosine(46) in tRNA + S-adenosyl-L-methionine = N(7)-methylguanosine(46) in tRNA + S-adenosyl-L-homocysteine</text>
        <dbReference type="Rhea" id="RHEA:42708"/>
        <dbReference type="Rhea" id="RHEA-COMP:10188"/>
        <dbReference type="Rhea" id="RHEA-COMP:10189"/>
        <dbReference type="ChEBI" id="CHEBI:57856"/>
        <dbReference type="ChEBI" id="CHEBI:59789"/>
        <dbReference type="ChEBI" id="CHEBI:74269"/>
        <dbReference type="ChEBI" id="CHEBI:74480"/>
        <dbReference type="EC" id="2.1.1.33"/>
    </reaction>
</comment>
<dbReference type="SUPFAM" id="SSF53335">
    <property type="entry name" value="S-adenosyl-L-methionine-dependent methyltransferases"/>
    <property type="match status" value="1"/>
</dbReference>
<comment type="pathway">
    <text evidence="7">tRNA modification; N(7)-methylguanine-tRNA biosynthesis.</text>
</comment>
<feature type="binding site" evidence="7">
    <location>
        <begin position="209"/>
        <end position="212"/>
    </location>
    <ligand>
        <name>substrate</name>
    </ligand>
</feature>
<dbReference type="InterPro" id="IPR003358">
    <property type="entry name" value="tRNA_(Gua-N-7)_MeTrfase_Trmb"/>
</dbReference>
<evidence type="ECO:0000256" key="5">
    <source>
        <dbReference type="ARBA" id="ARBA00022691"/>
    </source>
</evidence>
<dbReference type="PANTHER" id="PTHR23417:SF14">
    <property type="entry name" value="PENTACOTRIPEPTIDE-REPEAT REGION OF PRORP DOMAIN-CONTAINING PROTEIN"/>
    <property type="match status" value="1"/>
</dbReference>
<feature type="binding site" evidence="7">
    <location>
        <position position="139"/>
    </location>
    <ligand>
        <name>substrate</name>
    </ligand>
</feature>
<dbReference type="GO" id="GO:0043527">
    <property type="term" value="C:tRNA methyltransferase complex"/>
    <property type="evidence" value="ECO:0007669"/>
    <property type="project" value="TreeGrafter"/>
</dbReference>
<dbReference type="KEGG" id="paqt:E8L99_11895"/>
<organism evidence="8 9">
    <name type="scientific">Phreatobacter aquaticus</name>
    <dbReference type="NCBI Taxonomy" id="2570229"/>
    <lineage>
        <taxon>Bacteria</taxon>
        <taxon>Pseudomonadati</taxon>
        <taxon>Pseudomonadota</taxon>
        <taxon>Alphaproteobacteria</taxon>
        <taxon>Hyphomicrobiales</taxon>
        <taxon>Phreatobacteraceae</taxon>
        <taxon>Phreatobacter</taxon>
    </lineage>
</organism>
<dbReference type="EMBL" id="CP039865">
    <property type="protein sequence ID" value="QCK86404.1"/>
    <property type="molecule type" value="Genomic_DNA"/>
</dbReference>
<dbReference type="Proteomes" id="UP000298588">
    <property type="component" value="Chromosome"/>
</dbReference>
<protein>
    <recommendedName>
        <fullName evidence="7">tRNA (guanine-N(7)-)-methyltransferase</fullName>
        <ecNumber evidence="7">2.1.1.33</ecNumber>
    </recommendedName>
    <alternativeName>
        <fullName evidence="7">tRNA (guanine(46)-N(7))-methyltransferase</fullName>
    </alternativeName>
    <alternativeName>
        <fullName evidence="7">tRNA(m7G46)-methyltransferase</fullName>
    </alternativeName>
</protein>
<proteinExistence type="inferred from homology"/>
<feature type="binding site" evidence="7">
    <location>
        <position position="86"/>
    </location>
    <ligand>
        <name>S-adenosyl-L-methionine</name>
        <dbReference type="ChEBI" id="CHEBI:59789"/>
    </ligand>
</feature>
<dbReference type="AlphaFoldDB" id="A0A4D7QM59"/>
<keyword evidence="3 7" id="KW-0489">Methyltransferase</keyword>
<dbReference type="UniPathway" id="UPA00989"/>
<gene>
    <name evidence="7 8" type="primary">trmB</name>
    <name evidence="8" type="ORF">E8L99_11895</name>
</gene>
<dbReference type="Gene3D" id="3.40.50.150">
    <property type="entry name" value="Vaccinia Virus protein VP39"/>
    <property type="match status" value="1"/>
</dbReference>
<feature type="binding site" evidence="7">
    <location>
        <position position="135"/>
    </location>
    <ligand>
        <name>S-adenosyl-L-methionine</name>
        <dbReference type="ChEBI" id="CHEBI:59789"/>
    </ligand>
</feature>
<dbReference type="EC" id="2.1.1.33" evidence="7"/>
<dbReference type="NCBIfam" id="TIGR00091">
    <property type="entry name" value="tRNA (guanosine(46)-N7)-methyltransferase TrmB"/>
    <property type="match status" value="1"/>
</dbReference>
<feature type="binding site" evidence="7">
    <location>
        <position position="61"/>
    </location>
    <ligand>
        <name>S-adenosyl-L-methionine</name>
        <dbReference type="ChEBI" id="CHEBI:59789"/>
    </ligand>
</feature>
<keyword evidence="9" id="KW-1185">Reference proteome</keyword>
<evidence type="ECO:0000313" key="9">
    <source>
        <dbReference type="Proteomes" id="UP000298588"/>
    </source>
</evidence>
<dbReference type="PANTHER" id="PTHR23417">
    <property type="entry name" value="3-DEOXY-D-MANNO-OCTULOSONIC-ACID TRANSFERASE/TRNA GUANINE-N 7 - -METHYLTRANSFERASE"/>
    <property type="match status" value="1"/>
</dbReference>
<dbReference type="InterPro" id="IPR055361">
    <property type="entry name" value="tRNA_methyltr_TrmB_bact"/>
</dbReference>
<comment type="similarity">
    <text evidence="7">Belongs to the class I-like SAM-binding methyltransferase superfamily. TrmB family.</text>
</comment>
<name>A0A4D7QM59_9HYPH</name>
<dbReference type="CDD" id="cd02440">
    <property type="entry name" value="AdoMet_MTases"/>
    <property type="match status" value="1"/>
</dbReference>
<keyword evidence="4 7" id="KW-0808">Transferase</keyword>
<sequence length="230" mass="26123">MTDEKRLAGQGAFFGRRKGKTLRAHQTDLIETLLPRLSVDLQSPCDLATLHAKPVQGHVLEIGFGGGEHLVREALAHPHLGFVGVEPFVNGMAKMLAEIERKAIANVRLHPGDGADVLAWLPEASHDIVYLLYPDPWPKSRHHKRRFVSDRTVEALARVLKPGGEFRFASDIDHYSEWTLAHLLRSPHFVFAAERAVDWRTPWAGWESTRYEVKALREGRQPCYLTFRRL</sequence>
<dbReference type="PROSITE" id="PS51625">
    <property type="entry name" value="SAM_MT_TRMB"/>
    <property type="match status" value="1"/>
</dbReference>
<evidence type="ECO:0000256" key="2">
    <source>
        <dbReference type="ARBA" id="ARBA00003015"/>
    </source>
</evidence>
<feature type="binding site" evidence="7">
    <location>
        <position position="171"/>
    </location>
    <ligand>
        <name>substrate</name>
    </ligand>
</feature>
<comment type="caution">
    <text evidence="7">Lacks conserved residue(s) required for the propagation of feature annotation.</text>
</comment>
<evidence type="ECO:0000256" key="3">
    <source>
        <dbReference type="ARBA" id="ARBA00022603"/>
    </source>
</evidence>
<reference evidence="8 9" key="1">
    <citation type="submission" date="2019-04" db="EMBL/GenBank/DDBJ databases">
        <title>Phreatobacter aquaticus sp. nov.</title>
        <authorList>
            <person name="Choi A."/>
            <person name="Baek K."/>
        </authorList>
    </citation>
    <scope>NUCLEOTIDE SEQUENCE [LARGE SCALE GENOMIC DNA]</scope>
    <source>
        <strain evidence="8 9">NMCR1094</strain>
    </source>
</reference>
<accession>A0A4D7QM59</accession>
<feature type="binding site" evidence="7">
    <location>
        <position position="113"/>
    </location>
    <ligand>
        <name>S-adenosyl-L-methionine</name>
        <dbReference type="ChEBI" id="CHEBI:59789"/>
    </ligand>
</feature>
<evidence type="ECO:0000256" key="6">
    <source>
        <dbReference type="ARBA" id="ARBA00022694"/>
    </source>
</evidence>
<evidence type="ECO:0000256" key="4">
    <source>
        <dbReference type="ARBA" id="ARBA00022679"/>
    </source>
</evidence>
<dbReference type="RefSeq" id="WP_137099735.1">
    <property type="nucleotide sequence ID" value="NZ_CP039865.1"/>
</dbReference>
<evidence type="ECO:0000256" key="7">
    <source>
        <dbReference type="HAMAP-Rule" id="MF_01057"/>
    </source>
</evidence>
<keyword evidence="6 7" id="KW-0819">tRNA processing</keyword>
<dbReference type="GO" id="GO:0008176">
    <property type="term" value="F:tRNA (guanine(46)-N7)-methyltransferase activity"/>
    <property type="evidence" value="ECO:0007669"/>
    <property type="project" value="UniProtKB-UniRule"/>
</dbReference>